<dbReference type="AlphaFoldDB" id="A0A0H2QY99"/>
<dbReference type="Proteomes" id="UP000053477">
    <property type="component" value="Unassembled WGS sequence"/>
</dbReference>
<gene>
    <name evidence="1" type="ORF">SCHPADRAFT_751142</name>
</gene>
<dbReference type="EMBL" id="KQ086504">
    <property type="protein sequence ID" value="KLO04550.1"/>
    <property type="molecule type" value="Genomic_DNA"/>
</dbReference>
<name>A0A0H2QY99_9AGAM</name>
<evidence type="ECO:0000313" key="2">
    <source>
        <dbReference type="Proteomes" id="UP000053477"/>
    </source>
</evidence>
<proteinExistence type="predicted"/>
<keyword evidence="2" id="KW-1185">Reference proteome</keyword>
<protein>
    <submittedName>
        <fullName evidence="1">Uncharacterized protein</fullName>
    </submittedName>
</protein>
<accession>A0A0H2QY99</accession>
<evidence type="ECO:0000313" key="1">
    <source>
        <dbReference type="EMBL" id="KLO04550.1"/>
    </source>
</evidence>
<reference evidence="1 2" key="1">
    <citation type="submission" date="2015-04" db="EMBL/GenBank/DDBJ databases">
        <title>Complete genome sequence of Schizopora paradoxa KUC8140, a cosmopolitan wood degrader in East Asia.</title>
        <authorList>
            <consortium name="DOE Joint Genome Institute"/>
            <person name="Min B."/>
            <person name="Park H."/>
            <person name="Jang Y."/>
            <person name="Kim J.-J."/>
            <person name="Kim K.H."/>
            <person name="Pangilinan J."/>
            <person name="Lipzen A."/>
            <person name="Riley R."/>
            <person name="Grigoriev I.V."/>
            <person name="Spatafora J.W."/>
            <person name="Choi I.-G."/>
        </authorList>
    </citation>
    <scope>NUCLEOTIDE SEQUENCE [LARGE SCALE GENOMIC DNA]</scope>
    <source>
        <strain evidence="1 2">KUC8140</strain>
    </source>
</reference>
<organism evidence="1 2">
    <name type="scientific">Schizopora paradoxa</name>
    <dbReference type="NCBI Taxonomy" id="27342"/>
    <lineage>
        <taxon>Eukaryota</taxon>
        <taxon>Fungi</taxon>
        <taxon>Dikarya</taxon>
        <taxon>Basidiomycota</taxon>
        <taxon>Agaricomycotina</taxon>
        <taxon>Agaricomycetes</taxon>
        <taxon>Hymenochaetales</taxon>
        <taxon>Schizoporaceae</taxon>
        <taxon>Schizopora</taxon>
    </lineage>
</organism>
<sequence>MKRRQSLRRSLSLLQEMQHNTPTVISVSHYNDLWHRTIEELIGPDFLAWGKNIFSLLSKDGSNEDITETVRAWNRLNEHLDGLVEATGDLAALAHQVDPRAISKHVKIADFQNAQARVWKDALVQMLDLRAKGVESLRKAELRKELLYQIDQFRAA</sequence>
<dbReference type="InParanoid" id="A0A0H2QY99"/>